<reference evidence="2 3" key="1">
    <citation type="submission" date="2013-11" db="EMBL/GenBank/DDBJ databases">
        <title>Single cell genomics of uncultured Tannerella BU063 (oral taxon 286).</title>
        <authorList>
            <person name="Beall C.J."/>
            <person name="Campbell A.G."/>
            <person name="Griffen A.L."/>
            <person name="Podar M."/>
            <person name="Leys E.J."/>
        </authorList>
    </citation>
    <scope>NUCLEOTIDE SEQUENCE [LARGE SCALE GENOMIC DNA]</scope>
    <source>
        <strain evidence="2">Cell 2</strain>
    </source>
</reference>
<dbReference type="Proteomes" id="UP000018837">
    <property type="component" value="Unassembled WGS sequence"/>
</dbReference>
<feature type="signal peptide" evidence="1">
    <location>
        <begin position="1"/>
        <end position="22"/>
    </location>
</feature>
<dbReference type="AlphaFoldDB" id="W2C0H1"/>
<evidence type="ECO:0000256" key="1">
    <source>
        <dbReference type="SAM" id="SignalP"/>
    </source>
</evidence>
<comment type="caution">
    <text evidence="2">The sequence shown here is derived from an EMBL/GenBank/DDBJ whole genome shotgun (WGS) entry which is preliminary data.</text>
</comment>
<organism evidence="2 3">
    <name type="scientific">Tannerella sp. oral taxon BU063 isolate Cell 2</name>
    <dbReference type="NCBI Taxonomy" id="1411148"/>
    <lineage>
        <taxon>Bacteria</taxon>
        <taxon>Pseudomonadati</taxon>
        <taxon>Bacteroidota</taxon>
        <taxon>Bacteroidia</taxon>
        <taxon>Bacteroidales</taxon>
        <taxon>Tannerellaceae</taxon>
        <taxon>Tannerella</taxon>
    </lineage>
</organism>
<dbReference type="PATRIC" id="fig|1411148.3.peg.2290"/>
<sequence length="318" mass="36390">MKKWTGMLLLWIACCLSWHAQAQRQTEYNRKGDEALQRKDYRDAKMWFEEGVFAECDRYSIDRLTTIWLEDETMHVSMRTVMNKCLNCLTEWATERDTFAIDKLILYYSRGIGTAENPVTADYWRRQLETVRRQNRGEDEAPTATPTSATPMRFFFGYQASLLAPFGIRVGGIVGRLGWYIAAQSNFSFQGHTATCRTADGRFIIEGQSGYYGYMDRKQANVLMASVGLMIRTLPGIYTSVGAGYWQRDLIRQYGTADNAGNIYQRAWAKDLDASEKGLKVDLGATYLLPRGRYYVTGECTVLNFRYLYPALGVGMIF</sequence>
<dbReference type="EMBL" id="AYUF01000496">
    <property type="protein sequence ID" value="ETK00689.1"/>
    <property type="molecule type" value="Genomic_DNA"/>
</dbReference>
<evidence type="ECO:0008006" key="4">
    <source>
        <dbReference type="Google" id="ProtNLM"/>
    </source>
</evidence>
<evidence type="ECO:0000313" key="3">
    <source>
        <dbReference type="Proteomes" id="UP000018837"/>
    </source>
</evidence>
<accession>W2C0H1</accession>
<gene>
    <name evidence="2" type="ORF">N425_13640</name>
</gene>
<keyword evidence="1" id="KW-0732">Signal</keyword>
<name>W2C0H1_9BACT</name>
<evidence type="ECO:0000313" key="2">
    <source>
        <dbReference type="EMBL" id="ETK00689.1"/>
    </source>
</evidence>
<feature type="chain" id="PRO_5004812312" description="Outer membrane protein beta-barrel domain-containing protein" evidence="1">
    <location>
        <begin position="23"/>
        <end position="318"/>
    </location>
</feature>
<proteinExistence type="predicted"/>
<protein>
    <recommendedName>
        <fullName evidence="4">Outer membrane protein beta-barrel domain-containing protein</fullName>
    </recommendedName>
</protein>